<evidence type="ECO:0000256" key="4">
    <source>
        <dbReference type="ARBA" id="ARBA00022741"/>
    </source>
</evidence>
<sequence>MVLEVLGHQLLKWIIKSNYQGLPIPCVKSILCQVLQGLDYLHTKCKIIHTDIKPENILLCVDESYIRRLAAEATLWQQTGGPPPSGSAVSSAPQESLNGKLSKNKRKKLKRKQKRQSQLLAERLRDLQQLEDLAATNAGTSKSAETTEGHCSCPISVSGGGEPSGGSLPCSPQSLTSSSGFYTHNAYDSCNGHSPPGTASHHVSPDSATSGFSGSLFSGSALSGVSNQRERGGLLSPSTFGTSEFLVNPLEPQNADKIRVKIADLGNACWVHKHFTEDIQTRQYRALEVLIGAVYNTPADIWSTACMAFELATGDY</sequence>
<dbReference type="InterPro" id="IPR011009">
    <property type="entry name" value="Kinase-like_dom_sf"/>
</dbReference>
<comment type="catalytic activity">
    <reaction evidence="7">
        <text>L-threonyl-[protein] + ATP = O-phospho-L-threonyl-[protein] + ADP + H(+)</text>
        <dbReference type="Rhea" id="RHEA:46608"/>
        <dbReference type="Rhea" id="RHEA-COMP:11060"/>
        <dbReference type="Rhea" id="RHEA-COMP:11605"/>
        <dbReference type="ChEBI" id="CHEBI:15378"/>
        <dbReference type="ChEBI" id="CHEBI:30013"/>
        <dbReference type="ChEBI" id="CHEBI:30616"/>
        <dbReference type="ChEBI" id="CHEBI:61977"/>
        <dbReference type="ChEBI" id="CHEBI:456216"/>
        <dbReference type="EC" id="2.7.11.1"/>
    </reaction>
</comment>
<evidence type="ECO:0000256" key="9">
    <source>
        <dbReference type="SAM" id="MobiDB-lite"/>
    </source>
</evidence>
<dbReference type="InterPro" id="IPR008271">
    <property type="entry name" value="Ser/Thr_kinase_AS"/>
</dbReference>
<proteinExistence type="predicted"/>
<dbReference type="RefSeq" id="XP_013909947.1">
    <property type="nucleotide sequence ID" value="XM_014054472.1"/>
</dbReference>
<feature type="region of interest" description="Disordered" evidence="9">
    <location>
        <begin position="77"/>
        <end position="117"/>
    </location>
</feature>
<dbReference type="Gene3D" id="1.10.510.10">
    <property type="entry name" value="Transferase(Phosphotransferase) domain 1"/>
    <property type="match status" value="2"/>
</dbReference>
<dbReference type="FunFam" id="1.10.510.10:FF:000275">
    <property type="entry name" value="SRSF protein kinase 2 isoform X3"/>
    <property type="match status" value="1"/>
</dbReference>
<keyword evidence="5 12" id="KW-0418">Kinase</keyword>
<feature type="non-terminal residue" evidence="12">
    <location>
        <position position="316"/>
    </location>
</feature>
<protein>
    <recommendedName>
        <fullName evidence="1">non-specific serine/threonine protein kinase</fullName>
        <ecNumber evidence="1">2.7.11.1</ecNumber>
    </recommendedName>
</protein>
<evidence type="ECO:0000256" key="8">
    <source>
        <dbReference type="ARBA" id="ARBA00048679"/>
    </source>
</evidence>
<dbReference type="PANTHER" id="PTHR47634">
    <property type="entry name" value="PROTEIN KINASE DOMAIN-CONTAINING PROTEIN-RELATED"/>
    <property type="match status" value="1"/>
</dbReference>
<dbReference type="CTD" id="26576"/>
<dbReference type="PROSITE" id="PS00108">
    <property type="entry name" value="PROTEIN_KINASE_ST"/>
    <property type="match status" value="1"/>
</dbReference>
<dbReference type="EC" id="2.7.11.1" evidence="1"/>
<keyword evidence="4" id="KW-0547">Nucleotide-binding</keyword>
<dbReference type="Proteomes" id="UP000504617">
    <property type="component" value="Unplaced"/>
</dbReference>
<keyword evidence="2" id="KW-0723">Serine/threonine-protein kinase</keyword>
<evidence type="ECO:0000256" key="3">
    <source>
        <dbReference type="ARBA" id="ARBA00022679"/>
    </source>
</evidence>
<dbReference type="OrthoDB" id="2649at2759"/>
<accession>A0A6I9X806</accession>
<dbReference type="InterPro" id="IPR051334">
    <property type="entry name" value="SRPK"/>
</dbReference>
<evidence type="ECO:0000313" key="12">
    <source>
        <dbReference type="RefSeq" id="XP_013909947.1"/>
    </source>
</evidence>
<dbReference type="GO" id="GO:0000245">
    <property type="term" value="P:spliceosomal complex assembly"/>
    <property type="evidence" value="ECO:0007669"/>
    <property type="project" value="TreeGrafter"/>
</dbReference>
<dbReference type="GO" id="GO:0004674">
    <property type="term" value="F:protein serine/threonine kinase activity"/>
    <property type="evidence" value="ECO:0007669"/>
    <property type="project" value="UniProtKB-KW"/>
</dbReference>
<gene>
    <name evidence="12" type="primary">SRPK3</name>
</gene>
<evidence type="ECO:0000256" key="2">
    <source>
        <dbReference type="ARBA" id="ARBA00022527"/>
    </source>
</evidence>
<dbReference type="GO" id="GO:0005737">
    <property type="term" value="C:cytoplasm"/>
    <property type="evidence" value="ECO:0007669"/>
    <property type="project" value="TreeGrafter"/>
</dbReference>
<evidence type="ECO:0000256" key="7">
    <source>
        <dbReference type="ARBA" id="ARBA00047899"/>
    </source>
</evidence>
<dbReference type="FunFam" id="1.10.510.10:FF:000293">
    <property type="entry name" value="SRSF protein kinase 1"/>
    <property type="match status" value="1"/>
</dbReference>
<evidence type="ECO:0000313" key="11">
    <source>
        <dbReference type="Proteomes" id="UP000504617"/>
    </source>
</evidence>
<organism evidence="11 12">
    <name type="scientific">Thamnophis sirtalis</name>
    <dbReference type="NCBI Taxonomy" id="35019"/>
    <lineage>
        <taxon>Eukaryota</taxon>
        <taxon>Metazoa</taxon>
        <taxon>Chordata</taxon>
        <taxon>Craniata</taxon>
        <taxon>Vertebrata</taxon>
        <taxon>Euteleostomi</taxon>
        <taxon>Lepidosauria</taxon>
        <taxon>Squamata</taxon>
        <taxon>Bifurcata</taxon>
        <taxon>Unidentata</taxon>
        <taxon>Episquamata</taxon>
        <taxon>Toxicofera</taxon>
        <taxon>Serpentes</taxon>
        <taxon>Colubroidea</taxon>
        <taxon>Colubridae</taxon>
        <taxon>Natricinae</taxon>
        <taxon>Thamnophis</taxon>
    </lineage>
</organism>
<keyword evidence="3" id="KW-0808">Transferase</keyword>
<evidence type="ECO:0000256" key="1">
    <source>
        <dbReference type="ARBA" id="ARBA00012513"/>
    </source>
</evidence>
<dbReference type="Pfam" id="PF00069">
    <property type="entry name" value="Pkinase"/>
    <property type="match status" value="2"/>
</dbReference>
<dbReference type="SUPFAM" id="SSF56112">
    <property type="entry name" value="Protein kinase-like (PK-like)"/>
    <property type="match status" value="1"/>
</dbReference>
<keyword evidence="11" id="KW-1185">Reference proteome</keyword>
<dbReference type="GO" id="GO:0050684">
    <property type="term" value="P:regulation of mRNA processing"/>
    <property type="evidence" value="ECO:0007669"/>
    <property type="project" value="TreeGrafter"/>
</dbReference>
<name>A0A6I9X806_9SAUR</name>
<dbReference type="AlphaFoldDB" id="A0A6I9X806"/>
<reference evidence="12" key="1">
    <citation type="submission" date="2025-08" db="UniProtKB">
        <authorList>
            <consortium name="RefSeq"/>
        </authorList>
    </citation>
    <scope>IDENTIFICATION</scope>
</reference>
<dbReference type="GO" id="GO:0005524">
    <property type="term" value="F:ATP binding"/>
    <property type="evidence" value="ECO:0007669"/>
    <property type="project" value="UniProtKB-KW"/>
</dbReference>
<dbReference type="GO" id="GO:0005634">
    <property type="term" value="C:nucleus"/>
    <property type="evidence" value="ECO:0007669"/>
    <property type="project" value="TreeGrafter"/>
</dbReference>
<comment type="catalytic activity">
    <reaction evidence="8">
        <text>L-seryl-[protein] + ATP = O-phospho-L-seryl-[protein] + ADP + H(+)</text>
        <dbReference type="Rhea" id="RHEA:17989"/>
        <dbReference type="Rhea" id="RHEA-COMP:9863"/>
        <dbReference type="Rhea" id="RHEA-COMP:11604"/>
        <dbReference type="ChEBI" id="CHEBI:15378"/>
        <dbReference type="ChEBI" id="CHEBI:29999"/>
        <dbReference type="ChEBI" id="CHEBI:30616"/>
        <dbReference type="ChEBI" id="CHEBI:83421"/>
        <dbReference type="ChEBI" id="CHEBI:456216"/>
        <dbReference type="EC" id="2.7.11.1"/>
    </reaction>
</comment>
<feature type="domain" description="Protein kinase" evidence="10">
    <location>
        <begin position="1"/>
        <end position="316"/>
    </location>
</feature>
<dbReference type="PROSITE" id="PS50011">
    <property type="entry name" value="PROTEIN_KINASE_DOM"/>
    <property type="match status" value="1"/>
</dbReference>
<feature type="compositionally biased region" description="Basic residues" evidence="9">
    <location>
        <begin position="102"/>
        <end position="115"/>
    </location>
</feature>
<dbReference type="KEGG" id="tsr:106539646"/>
<evidence type="ECO:0000259" key="10">
    <source>
        <dbReference type="PROSITE" id="PS50011"/>
    </source>
</evidence>
<dbReference type="PANTHER" id="PTHR47634:SF20">
    <property type="entry name" value="SRSF PROTEIN KINASE 3"/>
    <property type="match status" value="1"/>
</dbReference>
<dbReference type="GeneID" id="106539646"/>
<evidence type="ECO:0000256" key="6">
    <source>
        <dbReference type="ARBA" id="ARBA00022840"/>
    </source>
</evidence>
<evidence type="ECO:0000256" key="5">
    <source>
        <dbReference type="ARBA" id="ARBA00022777"/>
    </source>
</evidence>
<dbReference type="InterPro" id="IPR000719">
    <property type="entry name" value="Prot_kinase_dom"/>
</dbReference>
<keyword evidence="6" id="KW-0067">ATP-binding</keyword>
<dbReference type="GO" id="GO:0035556">
    <property type="term" value="P:intracellular signal transduction"/>
    <property type="evidence" value="ECO:0007669"/>
    <property type="project" value="TreeGrafter"/>
</dbReference>
<feature type="compositionally biased region" description="Low complexity" evidence="9">
    <location>
        <begin position="86"/>
        <end position="101"/>
    </location>
</feature>